<dbReference type="RefSeq" id="WP_163461820.1">
    <property type="nucleotide sequence ID" value="NZ_JAAAMG010000003.1"/>
</dbReference>
<comment type="caution">
    <text evidence="5">The sequence shown here is derived from an EMBL/GenBank/DDBJ whole genome shotgun (WGS) entry which is preliminary data.</text>
</comment>
<dbReference type="AlphaFoldDB" id="A0A6N9SXZ7"/>
<name>A0A6N9SXZ7_9HYPH</name>
<evidence type="ECO:0000256" key="3">
    <source>
        <dbReference type="PROSITE-ProRule" id="PRU01248"/>
    </source>
</evidence>
<evidence type="ECO:0000256" key="1">
    <source>
        <dbReference type="ARBA" id="ARBA00022908"/>
    </source>
</evidence>
<protein>
    <submittedName>
        <fullName evidence="5">Site-specific integrase</fullName>
    </submittedName>
</protein>
<gene>
    <name evidence="5" type="ORF">GTK09_05825</name>
</gene>
<keyword evidence="6" id="KW-1185">Reference proteome</keyword>
<dbReference type="PROSITE" id="PS51900">
    <property type="entry name" value="CB"/>
    <property type="match status" value="1"/>
</dbReference>
<evidence type="ECO:0000313" key="5">
    <source>
        <dbReference type="EMBL" id="NDW03944.1"/>
    </source>
</evidence>
<evidence type="ECO:0000313" key="6">
    <source>
        <dbReference type="Proteomes" id="UP000469011"/>
    </source>
</evidence>
<dbReference type="InterPro" id="IPR004107">
    <property type="entry name" value="Integrase_SAM-like_N"/>
</dbReference>
<dbReference type="Pfam" id="PF20172">
    <property type="entry name" value="DUF6538"/>
    <property type="match status" value="1"/>
</dbReference>
<organism evidence="5 6">
    <name type="scientific">Jiella pacifica</name>
    <dbReference type="NCBI Taxonomy" id="2696469"/>
    <lineage>
        <taxon>Bacteria</taxon>
        <taxon>Pseudomonadati</taxon>
        <taxon>Pseudomonadota</taxon>
        <taxon>Alphaproteobacteria</taxon>
        <taxon>Hyphomicrobiales</taxon>
        <taxon>Aurantimonadaceae</taxon>
        <taxon>Jiella</taxon>
    </lineage>
</organism>
<evidence type="ECO:0000259" key="4">
    <source>
        <dbReference type="PROSITE" id="PS51900"/>
    </source>
</evidence>
<dbReference type="Gene3D" id="1.10.150.130">
    <property type="match status" value="1"/>
</dbReference>
<dbReference type="InterPro" id="IPR044068">
    <property type="entry name" value="CB"/>
</dbReference>
<dbReference type="GO" id="GO:0003677">
    <property type="term" value="F:DNA binding"/>
    <property type="evidence" value="ECO:0007669"/>
    <property type="project" value="UniProtKB-UniRule"/>
</dbReference>
<proteinExistence type="predicted"/>
<evidence type="ECO:0000256" key="2">
    <source>
        <dbReference type="ARBA" id="ARBA00023125"/>
    </source>
</evidence>
<dbReference type="InterPro" id="IPR046668">
    <property type="entry name" value="DUF6538"/>
</dbReference>
<dbReference type="EMBL" id="JAAAMG010000003">
    <property type="protein sequence ID" value="NDW03944.1"/>
    <property type="molecule type" value="Genomic_DNA"/>
</dbReference>
<keyword evidence="2 3" id="KW-0238">DNA-binding</keyword>
<dbReference type="Proteomes" id="UP000469011">
    <property type="component" value="Unassembled WGS sequence"/>
</dbReference>
<reference evidence="5 6" key="1">
    <citation type="submission" date="2020-01" db="EMBL/GenBank/DDBJ databases">
        <title>Jiella pacifica sp. nov.</title>
        <authorList>
            <person name="Xue Z."/>
            <person name="Zhu S."/>
            <person name="Chen J."/>
            <person name="Yang J."/>
        </authorList>
    </citation>
    <scope>NUCLEOTIDE SEQUENCE [LARGE SCALE GENOMIC DNA]</scope>
    <source>
        <strain evidence="5 6">40Bstr34</strain>
    </source>
</reference>
<feature type="domain" description="Core-binding (CB)" evidence="4">
    <location>
        <begin position="148"/>
        <end position="228"/>
    </location>
</feature>
<sequence>MARSSSERFLKRRGDKYQFRREIPVALRDHFDGKTAIIQPLQTSDTKVAKRRRDEFVRETDRLFEEARNGRLSKPMGRVEEIADRWKEEIAAYQNDPIAWSAKAGVVVDREEDVLSPHDVIEYEIESIGTEQGEVAKGRFLDRLHNRTTVEEHVETYLSELDLKPKTIQGRRADILLFAAWATKRGSTVRTIDRRAAADFFAEVLLQMNRKTAETKFSNIKAYWRWLIERDFYLEDSPWERLRFP</sequence>
<dbReference type="GO" id="GO:0015074">
    <property type="term" value="P:DNA integration"/>
    <property type="evidence" value="ECO:0007669"/>
    <property type="project" value="UniProtKB-KW"/>
</dbReference>
<dbReference type="InterPro" id="IPR010998">
    <property type="entry name" value="Integrase_recombinase_N"/>
</dbReference>
<dbReference type="Pfam" id="PF02899">
    <property type="entry name" value="Phage_int_SAM_1"/>
    <property type="match status" value="1"/>
</dbReference>
<dbReference type="SUPFAM" id="SSF47823">
    <property type="entry name" value="lambda integrase-like, N-terminal domain"/>
    <property type="match status" value="1"/>
</dbReference>
<accession>A0A6N9SXZ7</accession>
<keyword evidence="1" id="KW-0229">DNA integration</keyword>